<keyword evidence="4" id="KW-1185">Reference proteome</keyword>
<sequence>MAFTVFVIIFILVCSATPIGGLATRKLDETSAPGTVKCTPACTEAPPPPPPPSPCPPPPPPPPPPALPPQLPPALPPPPPLKKPPPEYCPPPPPSPSSYIYITGPPGNLYPVVIYPSGASKRHGSGLVLLIGFGLLAFLDYSW</sequence>
<gene>
    <name evidence="3" type="ORF">SAY87_015575</name>
</gene>
<dbReference type="EMBL" id="JAXIOK010000001">
    <property type="protein sequence ID" value="KAK4779469.1"/>
    <property type="molecule type" value="Genomic_DNA"/>
</dbReference>
<reference evidence="3 4" key="1">
    <citation type="journal article" date="2023" name="Hortic Res">
        <title>Pangenome of water caltrop reveals structural variations and asymmetric subgenome divergence after allopolyploidization.</title>
        <authorList>
            <person name="Zhang X."/>
            <person name="Chen Y."/>
            <person name="Wang L."/>
            <person name="Yuan Y."/>
            <person name="Fang M."/>
            <person name="Shi L."/>
            <person name="Lu R."/>
            <person name="Comes H.P."/>
            <person name="Ma Y."/>
            <person name="Chen Y."/>
            <person name="Huang G."/>
            <person name="Zhou Y."/>
            <person name="Zheng Z."/>
            <person name="Qiu Y."/>
        </authorList>
    </citation>
    <scope>NUCLEOTIDE SEQUENCE [LARGE SCALE GENOMIC DNA]</scope>
    <source>
        <tissue evidence="3">Roots</tissue>
    </source>
</reference>
<evidence type="ECO:0000256" key="2">
    <source>
        <dbReference type="SAM" id="SignalP"/>
    </source>
</evidence>
<feature type="compositionally biased region" description="Pro residues" evidence="1">
    <location>
        <begin position="45"/>
        <end position="92"/>
    </location>
</feature>
<accession>A0AAN7L7P0</accession>
<dbReference type="PRINTS" id="PR01217">
    <property type="entry name" value="PRICHEXTENSN"/>
</dbReference>
<dbReference type="PANTHER" id="PTHR35094">
    <property type="entry name" value="LEUCINE-RICH REPEAT EXTENSIN-LIKE PROTEIN 2"/>
    <property type="match status" value="1"/>
</dbReference>
<feature type="chain" id="PRO_5042831189" evidence="2">
    <location>
        <begin position="17"/>
        <end position="143"/>
    </location>
</feature>
<protein>
    <submittedName>
        <fullName evidence="3">Uncharacterized protein</fullName>
    </submittedName>
</protein>
<dbReference type="Proteomes" id="UP001345219">
    <property type="component" value="Chromosome 13"/>
</dbReference>
<dbReference type="AlphaFoldDB" id="A0AAN7L7P0"/>
<comment type="caution">
    <text evidence="3">The sequence shown here is derived from an EMBL/GenBank/DDBJ whole genome shotgun (WGS) entry which is preliminary data.</text>
</comment>
<keyword evidence="2" id="KW-0732">Signal</keyword>
<dbReference type="PANTHER" id="PTHR35094:SF7">
    <property type="entry name" value="LEUCINE-RICH REPEAT EXTENSIN-LIKE PROTEIN 2"/>
    <property type="match status" value="1"/>
</dbReference>
<evidence type="ECO:0000313" key="4">
    <source>
        <dbReference type="Proteomes" id="UP001345219"/>
    </source>
</evidence>
<proteinExistence type="predicted"/>
<evidence type="ECO:0000256" key="1">
    <source>
        <dbReference type="SAM" id="MobiDB-lite"/>
    </source>
</evidence>
<evidence type="ECO:0000313" key="3">
    <source>
        <dbReference type="EMBL" id="KAK4779469.1"/>
    </source>
</evidence>
<name>A0AAN7L7P0_9MYRT</name>
<organism evidence="3 4">
    <name type="scientific">Trapa incisa</name>
    <dbReference type="NCBI Taxonomy" id="236973"/>
    <lineage>
        <taxon>Eukaryota</taxon>
        <taxon>Viridiplantae</taxon>
        <taxon>Streptophyta</taxon>
        <taxon>Embryophyta</taxon>
        <taxon>Tracheophyta</taxon>
        <taxon>Spermatophyta</taxon>
        <taxon>Magnoliopsida</taxon>
        <taxon>eudicotyledons</taxon>
        <taxon>Gunneridae</taxon>
        <taxon>Pentapetalae</taxon>
        <taxon>rosids</taxon>
        <taxon>malvids</taxon>
        <taxon>Myrtales</taxon>
        <taxon>Lythraceae</taxon>
        <taxon>Trapa</taxon>
    </lineage>
</organism>
<feature type="signal peptide" evidence="2">
    <location>
        <begin position="1"/>
        <end position="16"/>
    </location>
</feature>
<feature type="region of interest" description="Disordered" evidence="1">
    <location>
        <begin position="31"/>
        <end position="92"/>
    </location>
</feature>